<name>A0A9E7A2R2_9FLAO</name>
<dbReference type="InterPro" id="IPR039426">
    <property type="entry name" value="TonB-dep_rcpt-like"/>
</dbReference>
<dbReference type="Pfam" id="PF00593">
    <property type="entry name" value="TonB_dep_Rec_b-barrel"/>
    <property type="match status" value="1"/>
</dbReference>
<keyword evidence="5 9" id="KW-0798">TonB box</keyword>
<dbReference type="SUPFAM" id="SSF49464">
    <property type="entry name" value="Carboxypeptidase regulatory domain-like"/>
    <property type="match status" value="1"/>
</dbReference>
<feature type="domain" description="TonB-dependent receptor plug" evidence="11">
    <location>
        <begin position="129"/>
        <end position="231"/>
    </location>
</feature>
<gene>
    <name evidence="12" type="ORF">MQE35_05475</name>
</gene>
<evidence type="ECO:0000256" key="5">
    <source>
        <dbReference type="ARBA" id="ARBA00023077"/>
    </source>
</evidence>
<dbReference type="InterPro" id="IPR023997">
    <property type="entry name" value="TonB-dep_OMP_SusC/RagA_CS"/>
</dbReference>
<feature type="domain" description="TonB-dependent receptor-like beta-barrel" evidence="10">
    <location>
        <begin position="416"/>
        <end position="891"/>
    </location>
</feature>
<comment type="similarity">
    <text evidence="8 9">Belongs to the TonB-dependent receptor family.</text>
</comment>
<evidence type="ECO:0000256" key="1">
    <source>
        <dbReference type="ARBA" id="ARBA00004571"/>
    </source>
</evidence>
<reference evidence="12" key="1">
    <citation type="submission" date="2022-03" db="EMBL/GenBank/DDBJ databases">
        <title>Description of Abyssus ytuae gen. nov., sp. nov., a novel member of the family Flavobacteriaceae isolated from the sediment of Mariana Trench.</title>
        <authorList>
            <person name="Zhang J."/>
            <person name="Xu X."/>
        </authorList>
    </citation>
    <scope>NUCLEOTIDE SEQUENCE</scope>
    <source>
        <strain evidence="12">MT3330</strain>
    </source>
</reference>
<proteinExistence type="inferred from homology"/>
<evidence type="ECO:0000256" key="4">
    <source>
        <dbReference type="ARBA" id="ARBA00022692"/>
    </source>
</evidence>
<dbReference type="NCBIfam" id="TIGR04057">
    <property type="entry name" value="SusC_RagA_signa"/>
    <property type="match status" value="1"/>
</dbReference>
<dbReference type="PROSITE" id="PS52016">
    <property type="entry name" value="TONB_DEPENDENT_REC_3"/>
    <property type="match status" value="1"/>
</dbReference>
<dbReference type="InterPro" id="IPR037066">
    <property type="entry name" value="Plug_dom_sf"/>
</dbReference>
<dbReference type="AlphaFoldDB" id="A0A9E7A2R2"/>
<dbReference type="InterPro" id="IPR036942">
    <property type="entry name" value="Beta-barrel_TonB_sf"/>
</dbReference>
<dbReference type="FunFam" id="2.60.40.1120:FF:000003">
    <property type="entry name" value="Outer membrane protein Omp121"/>
    <property type="match status" value="1"/>
</dbReference>
<evidence type="ECO:0000256" key="2">
    <source>
        <dbReference type="ARBA" id="ARBA00022448"/>
    </source>
</evidence>
<dbReference type="Gene3D" id="2.40.170.20">
    <property type="entry name" value="TonB-dependent receptor, beta-barrel domain"/>
    <property type="match status" value="1"/>
</dbReference>
<keyword evidence="13" id="KW-1185">Reference proteome</keyword>
<dbReference type="Pfam" id="PF07715">
    <property type="entry name" value="Plug"/>
    <property type="match status" value="1"/>
</dbReference>
<keyword evidence="3 8" id="KW-1134">Transmembrane beta strand</keyword>
<dbReference type="Gene3D" id="2.170.130.10">
    <property type="entry name" value="TonB-dependent receptor, plug domain"/>
    <property type="match status" value="1"/>
</dbReference>
<dbReference type="InterPro" id="IPR000531">
    <property type="entry name" value="Beta-barrel_TonB"/>
</dbReference>
<evidence type="ECO:0000259" key="10">
    <source>
        <dbReference type="Pfam" id="PF00593"/>
    </source>
</evidence>
<evidence type="ECO:0000259" key="11">
    <source>
        <dbReference type="Pfam" id="PF07715"/>
    </source>
</evidence>
<dbReference type="InterPro" id="IPR012910">
    <property type="entry name" value="Plug_dom"/>
</dbReference>
<accession>A0A9E7A2R2</accession>
<evidence type="ECO:0000313" key="12">
    <source>
        <dbReference type="EMBL" id="UOB18741.1"/>
    </source>
</evidence>
<evidence type="ECO:0000256" key="7">
    <source>
        <dbReference type="ARBA" id="ARBA00023237"/>
    </source>
</evidence>
<keyword evidence="7 8" id="KW-0998">Cell outer membrane</keyword>
<protein>
    <submittedName>
        <fullName evidence="12">TonB-dependent receptor</fullName>
    </submittedName>
</protein>
<keyword evidence="2 8" id="KW-0813">Transport</keyword>
<dbReference type="Pfam" id="PF13715">
    <property type="entry name" value="CarbopepD_reg_2"/>
    <property type="match status" value="1"/>
</dbReference>
<organism evidence="12 13">
    <name type="scientific">Abyssalbus ytuae</name>
    <dbReference type="NCBI Taxonomy" id="2926907"/>
    <lineage>
        <taxon>Bacteria</taxon>
        <taxon>Pseudomonadati</taxon>
        <taxon>Bacteroidota</taxon>
        <taxon>Flavobacteriia</taxon>
        <taxon>Flavobacteriales</taxon>
        <taxon>Flavobacteriaceae</taxon>
        <taxon>Abyssalbus</taxon>
    </lineage>
</organism>
<dbReference type="GO" id="GO:0009279">
    <property type="term" value="C:cell outer membrane"/>
    <property type="evidence" value="ECO:0007669"/>
    <property type="project" value="UniProtKB-SubCell"/>
</dbReference>
<evidence type="ECO:0000313" key="13">
    <source>
        <dbReference type="Proteomes" id="UP000831290"/>
    </source>
</evidence>
<dbReference type="Gene3D" id="2.60.40.1120">
    <property type="entry name" value="Carboxypeptidase-like, regulatory domain"/>
    <property type="match status" value="1"/>
</dbReference>
<dbReference type="SUPFAM" id="SSF56935">
    <property type="entry name" value="Porins"/>
    <property type="match status" value="1"/>
</dbReference>
<dbReference type="Proteomes" id="UP000831290">
    <property type="component" value="Chromosome"/>
</dbReference>
<evidence type="ECO:0000256" key="8">
    <source>
        <dbReference type="PROSITE-ProRule" id="PRU01360"/>
    </source>
</evidence>
<evidence type="ECO:0000256" key="6">
    <source>
        <dbReference type="ARBA" id="ARBA00023136"/>
    </source>
</evidence>
<dbReference type="KEGG" id="fbm:MQE35_05475"/>
<dbReference type="InterPro" id="IPR023996">
    <property type="entry name" value="TonB-dep_OMP_SusC/RagA"/>
</dbReference>
<comment type="subcellular location">
    <subcellularLocation>
        <location evidence="1 8">Cell outer membrane</location>
        <topology evidence="1 8">Multi-pass membrane protein</topology>
    </subcellularLocation>
</comment>
<dbReference type="RefSeq" id="WP_255845358.1">
    <property type="nucleotide sequence ID" value="NZ_CP094358.1"/>
</dbReference>
<sequence>MRSKFYDPSGILSLVIGMLLFLLGTQVALSQSSISVSGTVTDAQNGVPVPGASVVVKGQEGKGTSTDFDGKFTLEIDANAILVFSYIGYKTQEVNVNNQKTINIILETDIESLGEVIVIGYGVQRKELTTGSNLQINGDALEKQSTTNALQAMQGQAAGVQITSTSGQPGESLNVVIRGLGSTYSNAPLYIVDGVQTSDISYLNNSDIENISVLKDAASAAIYGSQAANGVILVTTKKGKKGKAQITFDQYFGIQTLAKKVDLLDAVEYMTIMNESRINSGQSRIYSEEQIASAGSGTDWMDQMFQDAITKNYTLGVTGGSENSSYSSSLSYLNQEGIVGGKDNSYYERYNFRFNSEHKLYNGRVTFGENLSYAWINNNGIGVGNQYNNALRSAFQVNPLFPMYDENGEFFNSTGYSETWLQGVSNPYAQMVYSNQNEYDTQKLVGNVYFEFELLKDLRFRTSLGIDYYATQGHTFTPVYELSVYSFSNQRKVTQNMGKGKSLIWDNLLTYKFNLNEDHHFETMVGTSSYKYDGHSMYGENVELIFDDLSHAWLSNASNTDGALITLTGGPDVIVKRMSYFGRLNYNYKGKYLLNATFRADGTSQFSENNRWGYFPSVSAGWVVTKENFMDSSSNWLNYFKLRASYGQVGNQNVEPFQYLARVRSQFTNYTFGETEGVLTSGVYPYNISNPDLKWEVAEEIDLGFDANLFDYKLNINFDWYRKEQKDWLIEAPILATAGAEAPIINGGSVINTGVELALTFNNRVNENFSYNVGFNGAYNKNKVGSIPTEDGIIHGLTGQLWDNSPEFYRAENGNPLGYFWGYETTGVFQTDDEVNNYVSGSGDLIQPDAEPGDLIYVDQDGNGVIDENDKTKIGDPNPDFTYGFSIGANYKAFDFSLQANGIAGNQLVQSYRNQTGSNQNWTTEILDRWHGTGSSNTIPKVTTDNKNFNEFSDIYIKDGDFLRISTVTLGFDIAKAAKINNFFADQMRLYFSVLNLYTFTHYNGMDPEVGFGVSDDTYNFSSGVDLGYYPRPRTYMIGMNIKF</sequence>
<keyword evidence="6 8" id="KW-0472">Membrane</keyword>
<dbReference type="NCBIfam" id="TIGR04056">
    <property type="entry name" value="OMP_RagA_SusC"/>
    <property type="match status" value="1"/>
</dbReference>
<evidence type="ECO:0000256" key="9">
    <source>
        <dbReference type="RuleBase" id="RU003357"/>
    </source>
</evidence>
<keyword evidence="4 8" id="KW-0812">Transmembrane</keyword>
<keyword evidence="12" id="KW-0675">Receptor</keyword>
<dbReference type="EMBL" id="CP094358">
    <property type="protein sequence ID" value="UOB18741.1"/>
    <property type="molecule type" value="Genomic_DNA"/>
</dbReference>
<evidence type="ECO:0000256" key="3">
    <source>
        <dbReference type="ARBA" id="ARBA00022452"/>
    </source>
</evidence>
<dbReference type="InterPro" id="IPR008969">
    <property type="entry name" value="CarboxyPept-like_regulatory"/>
</dbReference>